<dbReference type="InParanoid" id="A0A165BDT9"/>
<keyword evidence="2" id="KW-1185">Reference proteome</keyword>
<dbReference type="GeneID" id="63827165"/>
<dbReference type="RefSeq" id="XP_040758568.1">
    <property type="nucleotide sequence ID" value="XM_040910136.1"/>
</dbReference>
<gene>
    <name evidence="1" type="ORF">LAESUDRAFT_731899</name>
</gene>
<evidence type="ECO:0000313" key="2">
    <source>
        <dbReference type="Proteomes" id="UP000076871"/>
    </source>
</evidence>
<name>A0A165BDT9_9APHY</name>
<proteinExistence type="predicted"/>
<evidence type="ECO:0000313" key="1">
    <source>
        <dbReference type="EMBL" id="KZT00828.1"/>
    </source>
</evidence>
<dbReference type="EMBL" id="KV427676">
    <property type="protein sequence ID" value="KZT00828.1"/>
    <property type="molecule type" value="Genomic_DNA"/>
</dbReference>
<dbReference type="AlphaFoldDB" id="A0A165BDT9"/>
<reference evidence="1 2" key="1">
    <citation type="journal article" date="2016" name="Mol. Biol. Evol.">
        <title>Comparative Genomics of Early-Diverging Mushroom-Forming Fungi Provides Insights into the Origins of Lignocellulose Decay Capabilities.</title>
        <authorList>
            <person name="Nagy L.G."/>
            <person name="Riley R."/>
            <person name="Tritt A."/>
            <person name="Adam C."/>
            <person name="Daum C."/>
            <person name="Floudas D."/>
            <person name="Sun H."/>
            <person name="Yadav J.S."/>
            <person name="Pangilinan J."/>
            <person name="Larsson K.H."/>
            <person name="Matsuura K."/>
            <person name="Barry K."/>
            <person name="Labutti K."/>
            <person name="Kuo R."/>
            <person name="Ohm R.A."/>
            <person name="Bhattacharya S.S."/>
            <person name="Shirouzu T."/>
            <person name="Yoshinaga Y."/>
            <person name="Martin F.M."/>
            <person name="Grigoriev I.V."/>
            <person name="Hibbett D.S."/>
        </authorList>
    </citation>
    <scope>NUCLEOTIDE SEQUENCE [LARGE SCALE GENOMIC DNA]</scope>
    <source>
        <strain evidence="1 2">93-53</strain>
    </source>
</reference>
<accession>A0A165BDT9</accession>
<protein>
    <submittedName>
        <fullName evidence="1">Uncharacterized protein</fullName>
    </submittedName>
</protein>
<organism evidence="1 2">
    <name type="scientific">Laetiporus sulphureus 93-53</name>
    <dbReference type="NCBI Taxonomy" id="1314785"/>
    <lineage>
        <taxon>Eukaryota</taxon>
        <taxon>Fungi</taxon>
        <taxon>Dikarya</taxon>
        <taxon>Basidiomycota</taxon>
        <taxon>Agaricomycotina</taxon>
        <taxon>Agaricomycetes</taxon>
        <taxon>Polyporales</taxon>
        <taxon>Laetiporus</taxon>
    </lineage>
</organism>
<dbReference type="Proteomes" id="UP000076871">
    <property type="component" value="Unassembled WGS sequence"/>
</dbReference>
<sequence length="57" mass="6394">MQIKVMIFTLLSGLRFEASKQRVVCNIANVQYSTVGSESDHAQLPLSVTRVKEFHEG</sequence>